<dbReference type="RefSeq" id="WP_064355923.1">
    <property type="nucleotide sequence ID" value="NZ_CATNMX010000020.1"/>
</dbReference>
<sequence length="459" mass="53324">MYKIKFYKSDIIIIVSFLLMILTYFYPLAQIGWFMFGCFSIALVFSWKAPKELIYLQLFFVLQFQHYVSSQILPNTVSYFTDVVTLIIFLHLVREVPKNRFNKLEKVIIFSSILFIFLGFMSNYYNNFDILKYAWAVRNNIRIFIFFVASSYFIDFSMVNKTNRLLKIAFTFNTIMVLIQFFTLPFAADFIGGIFGHSVGVANTYIHILLLYFLCYSLVNYLNRQISVITLLYYLIPIFLISAVAELKILYVEAVILFIIISLFSKKSIQSVFKFLLIGIMLLVGTIVTLPILVQISPFFKDFFNIENILKIAGGSYTGQDDISRLKAISYVQTRFFHNDVIKNWIGIGLGNAEQSQFSFLQSPFFLQYERTRYNWFTLPFVMVETGLIGVVIFIYPYIYALIELILKVKKEPSTIIAIALLSTVPLLYIYNLTLRTEIGYLFVYLIASHLPKSSKVSN</sequence>
<proteinExistence type="predicted"/>
<feature type="transmembrane region" description="Helical" evidence="1">
    <location>
        <begin position="108"/>
        <end position="125"/>
    </location>
</feature>
<feature type="transmembrane region" description="Helical" evidence="1">
    <location>
        <begin position="249"/>
        <end position="265"/>
    </location>
</feature>
<protein>
    <submittedName>
        <fullName evidence="2">Eps5L</fullName>
    </submittedName>
</protein>
<feature type="transmembrane region" description="Helical" evidence="1">
    <location>
        <begin position="226"/>
        <end position="243"/>
    </location>
</feature>
<evidence type="ECO:0000313" key="2">
    <source>
        <dbReference type="EMBL" id="AAN63707.1"/>
    </source>
</evidence>
<gene>
    <name evidence="2" type="primary">eps5L</name>
</gene>
<keyword evidence="1" id="KW-0472">Membrane</keyword>
<name>Q8GPD1_STRTR</name>
<organism evidence="2">
    <name type="scientific">Streptococcus thermophilus</name>
    <dbReference type="NCBI Taxonomy" id="1308"/>
    <lineage>
        <taxon>Bacteria</taxon>
        <taxon>Bacillati</taxon>
        <taxon>Bacillota</taxon>
        <taxon>Bacilli</taxon>
        <taxon>Lactobacillales</taxon>
        <taxon>Streptococcaceae</taxon>
        <taxon>Streptococcus</taxon>
    </lineage>
</organism>
<feature type="transmembrane region" description="Helical" evidence="1">
    <location>
        <begin position="415"/>
        <end position="434"/>
    </location>
</feature>
<feature type="transmembrane region" description="Helical" evidence="1">
    <location>
        <begin position="272"/>
        <end position="294"/>
    </location>
</feature>
<feature type="transmembrane region" description="Helical" evidence="1">
    <location>
        <begin position="194"/>
        <end position="214"/>
    </location>
</feature>
<reference evidence="2" key="1">
    <citation type="submission" date="2001-12" db="EMBL/GenBank/DDBJ databases">
        <title>Diversity of eps operons in Streptococcus thermophilus.</title>
        <authorList>
            <person name="Rallu F."/>
            <person name="Ehrlich D.S."/>
            <person name="Renault P."/>
        </authorList>
    </citation>
    <scope>NUCLEOTIDE SEQUENCE</scope>
</reference>
<feature type="transmembrane region" description="Helical" evidence="1">
    <location>
        <begin position="79"/>
        <end position="96"/>
    </location>
</feature>
<feature type="transmembrane region" description="Helical" evidence="1">
    <location>
        <begin position="376"/>
        <end position="403"/>
    </location>
</feature>
<evidence type="ECO:0000256" key="1">
    <source>
        <dbReference type="SAM" id="Phobius"/>
    </source>
</evidence>
<accession>Q8GPD1</accession>
<feature type="transmembrane region" description="Helical" evidence="1">
    <location>
        <begin position="7"/>
        <end position="25"/>
    </location>
</feature>
<keyword evidence="1" id="KW-1133">Transmembrane helix</keyword>
<dbReference type="EMBL" id="AF454496">
    <property type="protein sequence ID" value="AAN63707.1"/>
    <property type="molecule type" value="Genomic_DNA"/>
</dbReference>
<feature type="transmembrane region" description="Helical" evidence="1">
    <location>
        <begin position="168"/>
        <end position="188"/>
    </location>
</feature>
<feature type="transmembrane region" description="Helical" evidence="1">
    <location>
        <begin position="137"/>
        <end position="156"/>
    </location>
</feature>
<dbReference type="AlphaFoldDB" id="Q8GPD1"/>
<keyword evidence="1" id="KW-0812">Transmembrane</keyword>